<organism evidence="2 3">
    <name type="scientific">Hymenobacter lapidiphilus</name>
    <dbReference type="NCBI Taxonomy" id="2608003"/>
    <lineage>
        <taxon>Bacteria</taxon>
        <taxon>Pseudomonadati</taxon>
        <taxon>Bacteroidota</taxon>
        <taxon>Cytophagia</taxon>
        <taxon>Cytophagales</taxon>
        <taxon>Hymenobacteraceae</taxon>
        <taxon>Hymenobacter</taxon>
    </lineage>
</organism>
<feature type="chain" id="PRO_5031000352" evidence="1">
    <location>
        <begin position="23"/>
        <end position="369"/>
    </location>
</feature>
<dbReference type="Proteomes" id="UP000565521">
    <property type="component" value="Unassembled WGS sequence"/>
</dbReference>
<evidence type="ECO:0000256" key="1">
    <source>
        <dbReference type="SAM" id="SignalP"/>
    </source>
</evidence>
<dbReference type="EMBL" id="JABKAU010000020">
    <property type="protein sequence ID" value="NVO31947.1"/>
    <property type="molecule type" value="Genomic_DNA"/>
</dbReference>
<proteinExistence type="predicted"/>
<name>A0A7Y7U635_9BACT</name>
<dbReference type="AlphaFoldDB" id="A0A7Y7U635"/>
<keyword evidence="3" id="KW-1185">Reference proteome</keyword>
<evidence type="ECO:0000313" key="3">
    <source>
        <dbReference type="Proteomes" id="UP000565521"/>
    </source>
</evidence>
<feature type="signal peptide" evidence="1">
    <location>
        <begin position="1"/>
        <end position="22"/>
    </location>
</feature>
<dbReference type="PROSITE" id="PS51257">
    <property type="entry name" value="PROKAR_LIPOPROTEIN"/>
    <property type="match status" value="1"/>
</dbReference>
<keyword evidence="1" id="KW-0732">Signal</keyword>
<dbReference type="InterPro" id="IPR032331">
    <property type="entry name" value="DUF4856"/>
</dbReference>
<sequence length="369" mass="39733">MRFSARLLTFASLALASATFTACSDDKNEVTPDAPKYEVPVTYNFANVNYSGQQARLAMLGELDTYIKTANTGAVLDAQKLQNMYANTNSPFAAAELNTAGKQLRDKTLSTVQAEYDGYLKDVATASLSAKLPAINGTAGILTSTDGTKKYLVNAKGVELGQLIQKGLMGAVFYYQTVDTYLTDDKIGSAVDNKTVKPGEGTTMEHHWDEAFGYFGAPVDFPTNVTGLKYWANYSNQVDPALKLNKALMDAFLKGRAAISNNDMAGKNEAAATLRTNWETLVASSAIHELNAAKGVVADQALKSHYLSEARGFVMGLRYKKDRKISDATYAQVMTKLGDNFYATTGADINDALNLLSSAYGLDAIKGSI</sequence>
<gene>
    <name evidence="2" type="ORF">HW554_12045</name>
</gene>
<dbReference type="Pfam" id="PF16148">
    <property type="entry name" value="DUF4856"/>
    <property type="match status" value="1"/>
</dbReference>
<dbReference type="RefSeq" id="WP_176908839.1">
    <property type="nucleotide sequence ID" value="NZ_JABKAU010000020.1"/>
</dbReference>
<reference evidence="2 3" key="1">
    <citation type="submission" date="2020-05" db="EMBL/GenBank/DDBJ databases">
        <title>Hymenobacter terrestris sp. nov. and Hymenobacter lapidiphilus sp. nov., isolated from regoliths in Antarctica.</title>
        <authorList>
            <person name="Sedlacek I."/>
            <person name="Pantucek R."/>
            <person name="Zeman M."/>
            <person name="Holochova P."/>
            <person name="Kralova S."/>
            <person name="Stankova E."/>
            <person name="Sedo O."/>
            <person name="Micenkova L."/>
            <person name="Svec P."/>
            <person name="Gupta V."/>
            <person name="Sood U."/>
            <person name="Korpole U.S."/>
            <person name="Lal R."/>
        </authorList>
    </citation>
    <scope>NUCLEOTIDE SEQUENCE [LARGE SCALE GENOMIC DNA]</scope>
    <source>
        <strain evidence="2 3">P5342</strain>
    </source>
</reference>
<protein>
    <submittedName>
        <fullName evidence="2">DUF4856 domain-containing protein</fullName>
    </submittedName>
</protein>
<accession>A0A7Y7U635</accession>
<comment type="caution">
    <text evidence="2">The sequence shown here is derived from an EMBL/GenBank/DDBJ whole genome shotgun (WGS) entry which is preliminary data.</text>
</comment>
<evidence type="ECO:0000313" key="2">
    <source>
        <dbReference type="EMBL" id="NVO31947.1"/>
    </source>
</evidence>